<dbReference type="OrthoDB" id="278212at2759"/>
<dbReference type="FunFam" id="3.10.280.10:FF:000002">
    <property type="entry name" value="Mitochondrial glycoprotein family protein"/>
    <property type="match status" value="1"/>
</dbReference>
<dbReference type="SUPFAM" id="SSF54529">
    <property type="entry name" value="Mitochondrial glycoprotein MAM33-like"/>
    <property type="match status" value="1"/>
</dbReference>
<accession>A0A834ZWB3</accession>
<feature type="region of interest" description="Disordered" evidence="1">
    <location>
        <begin position="129"/>
        <end position="157"/>
    </location>
</feature>
<dbReference type="PANTHER" id="PTHR10826:SF27">
    <property type="entry name" value="OS06G0326500 PROTEIN"/>
    <property type="match status" value="1"/>
</dbReference>
<dbReference type="Gene3D" id="3.10.280.10">
    <property type="entry name" value="Mitochondrial glycoprotein"/>
    <property type="match status" value="1"/>
</dbReference>
<dbReference type="GO" id="GO:0005759">
    <property type="term" value="C:mitochondrial matrix"/>
    <property type="evidence" value="ECO:0007669"/>
    <property type="project" value="InterPro"/>
</dbReference>
<keyword evidence="3" id="KW-1185">Reference proteome</keyword>
<feature type="compositionally biased region" description="Acidic residues" evidence="1">
    <location>
        <begin position="134"/>
        <end position="151"/>
    </location>
</feature>
<evidence type="ECO:0008006" key="4">
    <source>
        <dbReference type="Google" id="ProtNLM"/>
    </source>
</evidence>
<dbReference type="AlphaFoldDB" id="A0A834ZWB3"/>
<feature type="region of interest" description="Disordered" evidence="1">
    <location>
        <begin position="31"/>
        <end position="54"/>
    </location>
</feature>
<dbReference type="Proteomes" id="UP000655225">
    <property type="component" value="Unassembled WGS sequence"/>
</dbReference>
<dbReference type="Pfam" id="PF02330">
    <property type="entry name" value="MAM33"/>
    <property type="match status" value="1"/>
</dbReference>
<reference evidence="2 3" key="1">
    <citation type="submission" date="2020-04" db="EMBL/GenBank/DDBJ databases">
        <title>Plant Genome Project.</title>
        <authorList>
            <person name="Zhang R.-G."/>
        </authorList>
    </citation>
    <scope>NUCLEOTIDE SEQUENCE [LARGE SCALE GENOMIC DNA]</scope>
    <source>
        <strain evidence="2">YNK0</strain>
        <tissue evidence="2">Leaf</tissue>
    </source>
</reference>
<comment type="caution">
    <text evidence="2">The sequence shown here is derived from an EMBL/GenBank/DDBJ whole genome shotgun (WGS) entry which is preliminary data.</text>
</comment>
<protein>
    <recommendedName>
        <fullName evidence="4">Mitochondrial glycoprotein</fullName>
    </recommendedName>
</protein>
<evidence type="ECO:0000313" key="2">
    <source>
        <dbReference type="EMBL" id="KAF8409867.1"/>
    </source>
</evidence>
<proteinExistence type="predicted"/>
<dbReference type="InterPro" id="IPR003428">
    <property type="entry name" value="MAM33"/>
</dbReference>
<evidence type="ECO:0000313" key="3">
    <source>
        <dbReference type="Proteomes" id="UP000655225"/>
    </source>
</evidence>
<dbReference type="PANTHER" id="PTHR10826">
    <property type="entry name" value="COMPLEMENT COMPONENT 1"/>
    <property type="match status" value="1"/>
</dbReference>
<organism evidence="2 3">
    <name type="scientific">Tetracentron sinense</name>
    <name type="common">Spur-leaf</name>
    <dbReference type="NCBI Taxonomy" id="13715"/>
    <lineage>
        <taxon>Eukaryota</taxon>
        <taxon>Viridiplantae</taxon>
        <taxon>Streptophyta</taxon>
        <taxon>Embryophyta</taxon>
        <taxon>Tracheophyta</taxon>
        <taxon>Spermatophyta</taxon>
        <taxon>Magnoliopsida</taxon>
        <taxon>Trochodendrales</taxon>
        <taxon>Trochodendraceae</taxon>
        <taxon>Tetracentron</taxon>
    </lineage>
</organism>
<name>A0A834ZWB3_TETSI</name>
<evidence type="ECO:0000256" key="1">
    <source>
        <dbReference type="SAM" id="MobiDB-lite"/>
    </source>
</evidence>
<sequence>MSSLLRKTLSFSRVSLLIPKHRHSLLYSSMASSSSSSSSSSSLLGKLSQNPSRQSSLFSSSALKHKVGSDENLKRVLDSEIQCAEESDHRDQGGVLPNEFPFEIIDNPGEQTILLKREFAGESIQVEVHMPDMAGEEDEDNEDDDDGDESNENLGQPNVSLIVTIAKGEGPRMEFCCTAYPDDITIDSMLMKGHEVSSDQIAYEGPEFSDLDESLQKGMYKYLEVRGIKSNLTNFLQEYMINKDEREYLGWLKNMKEFIGK</sequence>
<dbReference type="InterPro" id="IPR036561">
    <property type="entry name" value="MAM33_sf"/>
</dbReference>
<dbReference type="EMBL" id="JABCRI010000002">
    <property type="protein sequence ID" value="KAF8409867.1"/>
    <property type="molecule type" value="Genomic_DNA"/>
</dbReference>
<dbReference type="OMA" id="CEYMMSK"/>
<gene>
    <name evidence="2" type="ORF">HHK36_002385</name>
</gene>